<dbReference type="GeneID" id="64623628"/>
<feature type="compositionally biased region" description="Acidic residues" evidence="9">
    <location>
        <begin position="267"/>
        <end position="280"/>
    </location>
</feature>
<feature type="coiled-coil region" evidence="8">
    <location>
        <begin position="317"/>
        <end position="351"/>
    </location>
</feature>
<comment type="caution">
    <text evidence="11">The sequence shown here is derived from an EMBL/GenBank/DDBJ whole genome shotgun (WGS) entry which is preliminary data.</text>
</comment>
<evidence type="ECO:0000256" key="1">
    <source>
        <dbReference type="ARBA" id="ARBA00004123"/>
    </source>
</evidence>
<evidence type="ECO:0000256" key="6">
    <source>
        <dbReference type="ARBA" id="ARBA00023242"/>
    </source>
</evidence>
<sequence length="390" mass="43171">MSYAYGAYGRSPSPIFSQSSILLDDSSADEAPDVQPSASRTGSPGPPNAEHGEAAGADTMTCLWDDCGIVFSHLPSLIEHIHSTHIGVHKSNYTCEWATCNRRGLAQTSRFALISHIRSHTGEKPFICSRPGKWCPLNTIQSKRTSPVFCFYSYNLPPYANCHCSYFNFSFYRPTQIFSECDKSFTRSDALAKHMRLQHNMPPPPSGRGSSGTRKRKRSLSPSHPQTNAPAPEHSAFNTFKLEPQTPSELDNGLGGGGDYFSGLVREEDDEDDDDGEDDGLPPHLQRLLDPRTGLIMGRSPALVMYIIQKAKMRYALETHAALIEELRVTRAQAKEEKAKKEVMLDELIKTVFGEEAAAVAHVLPPQRARRSLPPQAHHVPAAYPPQHVH</sequence>
<evidence type="ECO:0000256" key="5">
    <source>
        <dbReference type="ARBA" id="ARBA00022833"/>
    </source>
</evidence>
<dbReference type="OrthoDB" id="3437960at2759"/>
<dbReference type="PROSITE" id="PS00028">
    <property type="entry name" value="ZINC_FINGER_C2H2_1"/>
    <property type="match status" value="1"/>
</dbReference>
<evidence type="ECO:0000256" key="9">
    <source>
        <dbReference type="SAM" id="MobiDB-lite"/>
    </source>
</evidence>
<dbReference type="PROSITE" id="PS50157">
    <property type="entry name" value="ZINC_FINGER_C2H2_2"/>
    <property type="match status" value="3"/>
</dbReference>
<dbReference type="Pfam" id="PF00096">
    <property type="entry name" value="zf-C2H2"/>
    <property type="match status" value="1"/>
</dbReference>
<keyword evidence="12" id="KW-1185">Reference proteome</keyword>
<dbReference type="AlphaFoldDB" id="A0A9P7EDZ8"/>
<organism evidence="11 12">
    <name type="scientific">Suillus subaureus</name>
    <dbReference type="NCBI Taxonomy" id="48587"/>
    <lineage>
        <taxon>Eukaryota</taxon>
        <taxon>Fungi</taxon>
        <taxon>Dikarya</taxon>
        <taxon>Basidiomycota</taxon>
        <taxon>Agaricomycotina</taxon>
        <taxon>Agaricomycetes</taxon>
        <taxon>Agaricomycetidae</taxon>
        <taxon>Boletales</taxon>
        <taxon>Suillineae</taxon>
        <taxon>Suillaceae</taxon>
        <taxon>Suillus</taxon>
    </lineage>
</organism>
<gene>
    <name evidence="11" type="ORF">BJ212DRAFT_124269</name>
</gene>
<feature type="domain" description="C2H2-type" evidence="10">
    <location>
        <begin position="60"/>
        <end position="90"/>
    </location>
</feature>
<dbReference type="InterPro" id="IPR013087">
    <property type="entry name" value="Znf_C2H2_type"/>
</dbReference>
<feature type="region of interest" description="Disordered" evidence="9">
    <location>
        <begin position="369"/>
        <end position="390"/>
    </location>
</feature>
<proteinExistence type="predicted"/>
<keyword evidence="5" id="KW-0862">Zinc</keyword>
<comment type="subcellular location">
    <subcellularLocation>
        <location evidence="1">Nucleus</location>
    </subcellularLocation>
</comment>
<keyword evidence="8" id="KW-0175">Coiled coil</keyword>
<dbReference type="InterPro" id="IPR036236">
    <property type="entry name" value="Znf_C2H2_sf"/>
</dbReference>
<evidence type="ECO:0000256" key="7">
    <source>
        <dbReference type="PROSITE-ProRule" id="PRU00042"/>
    </source>
</evidence>
<keyword evidence="4 7" id="KW-0863">Zinc-finger</keyword>
<feature type="region of interest" description="Disordered" evidence="9">
    <location>
        <begin position="195"/>
        <end position="287"/>
    </location>
</feature>
<evidence type="ECO:0000256" key="8">
    <source>
        <dbReference type="SAM" id="Coils"/>
    </source>
</evidence>
<dbReference type="GO" id="GO:0000981">
    <property type="term" value="F:DNA-binding transcription factor activity, RNA polymerase II-specific"/>
    <property type="evidence" value="ECO:0007669"/>
    <property type="project" value="TreeGrafter"/>
</dbReference>
<keyword evidence="3" id="KW-0677">Repeat</keyword>
<keyword evidence="2" id="KW-0479">Metal-binding</keyword>
<dbReference type="SMART" id="SM00355">
    <property type="entry name" value="ZnF_C2H2"/>
    <property type="match status" value="3"/>
</dbReference>
<evidence type="ECO:0000256" key="2">
    <source>
        <dbReference type="ARBA" id="ARBA00022723"/>
    </source>
</evidence>
<evidence type="ECO:0000256" key="4">
    <source>
        <dbReference type="ARBA" id="ARBA00022771"/>
    </source>
</evidence>
<keyword evidence="6" id="KW-0539">Nucleus</keyword>
<dbReference type="InterPro" id="IPR056436">
    <property type="entry name" value="Znf-C2H2_ZIC1-5/GLI1-3-like"/>
</dbReference>
<dbReference type="EMBL" id="JABBWG010000012">
    <property type="protein sequence ID" value="KAG1818105.1"/>
    <property type="molecule type" value="Genomic_DNA"/>
</dbReference>
<dbReference type="GO" id="GO:0000978">
    <property type="term" value="F:RNA polymerase II cis-regulatory region sequence-specific DNA binding"/>
    <property type="evidence" value="ECO:0007669"/>
    <property type="project" value="TreeGrafter"/>
</dbReference>
<evidence type="ECO:0000313" key="11">
    <source>
        <dbReference type="EMBL" id="KAG1818105.1"/>
    </source>
</evidence>
<dbReference type="Gene3D" id="3.30.160.60">
    <property type="entry name" value="Classic Zinc Finger"/>
    <property type="match status" value="3"/>
</dbReference>
<evidence type="ECO:0000259" key="10">
    <source>
        <dbReference type="PROSITE" id="PS50157"/>
    </source>
</evidence>
<name>A0A9P7EDZ8_9AGAM</name>
<dbReference type="PANTHER" id="PTHR45718">
    <property type="entry name" value="TRANSCRIPTIONAL ACTIVATOR CUBITUS INTERRUPTUS"/>
    <property type="match status" value="1"/>
</dbReference>
<feature type="domain" description="C2H2-type" evidence="10">
    <location>
        <begin position="93"/>
        <end position="125"/>
    </location>
</feature>
<feature type="compositionally biased region" description="Polar residues" evidence="9">
    <location>
        <begin position="220"/>
        <end position="229"/>
    </location>
</feature>
<dbReference type="GO" id="GO:0008270">
    <property type="term" value="F:zinc ion binding"/>
    <property type="evidence" value="ECO:0007669"/>
    <property type="project" value="UniProtKB-KW"/>
</dbReference>
<dbReference type="Proteomes" id="UP000807769">
    <property type="component" value="Unassembled WGS sequence"/>
</dbReference>
<evidence type="ECO:0000256" key="3">
    <source>
        <dbReference type="ARBA" id="ARBA00022737"/>
    </source>
</evidence>
<dbReference type="RefSeq" id="XP_041194165.1">
    <property type="nucleotide sequence ID" value="XM_041329611.1"/>
</dbReference>
<dbReference type="GO" id="GO:0005634">
    <property type="term" value="C:nucleus"/>
    <property type="evidence" value="ECO:0007669"/>
    <property type="project" value="UniProtKB-SubCell"/>
</dbReference>
<evidence type="ECO:0000313" key="12">
    <source>
        <dbReference type="Proteomes" id="UP000807769"/>
    </source>
</evidence>
<dbReference type="Pfam" id="PF23561">
    <property type="entry name" value="zf-C2H2_15"/>
    <property type="match status" value="1"/>
</dbReference>
<feature type="domain" description="C2H2-type" evidence="10">
    <location>
        <begin position="172"/>
        <end position="204"/>
    </location>
</feature>
<reference evidence="11" key="1">
    <citation type="journal article" date="2020" name="New Phytol.">
        <title>Comparative genomics reveals dynamic genome evolution in host specialist ectomycorrhizal fungi.</title>
        <authorList>
            <person name="Lofgren L.A."/>
            <person name="Nguyen N.H."/>
            <person name="Vilgalys R."/>
            <person name="Ruytinx J."/>
            <person name="Liao H.L."/>
            <person name="Branco S."/>
            <person name="Kuo A."/>
            <person name="LaButti K."/>
            <person name="Lipzen A."/>
            <person name="Andreopoulos W."/>
            <person name="Pangilinan J."/>
            <person name="Riley R."/>
            <person name="Hundley H."/>
            <person name="Na H."/>
            <person name="Barry K."/>
            <person name="Grigoriev I.V."/>
            <person name="Stajich J.E."/>
            <person name="Kennedy P.G."/>
        </authorList>
    </citation>
    <scope>NUCLEOTIDE SEQUENCE</scope>
    <source>
        <strain evidence="11">MN1</strain>
    </source>
</reference>
<dbReference type="InterPro" id="IPR043359">
    <property type="entry name" value="GLI-like"/>
</dbReference>
<dbReference type="SUPFAM" id="SSF57667">
    <property type="entry name" value="beta-beta-alpha zinc fingers"/>
    <property type="match status" value="2"/>
</dbReference>
<dbReference type="PANTHER" id="PTHR45718:SF4">
    <property type="entry name" value="TRANSCRIPTIONAL ACTIVATOR CUBITUS INTERRUPTUS"/>
    <property type="match status" value="1"/>
</dbReference>
<protein>
    <recommendedName>
        <fullName evidence="10">C2H2-type domain-containing protein</fullName>
    </recommendedName>
</protein>
<feature type="region of interest" description="Disordered" evidence="9">
    <location>
        <begin position="26"/>
        <end position="54"/>
    </location>
</feature>
<accession>A0A9P7EDZ8</accession>